<evidence type="ECO:0000313" key="2">
    <source>
        <dbReference type="EMBL" id="WEW57266.1"/>
    </source>
</evidence>
<protein>
    <recommendedName>
        <fullName evidence="4">BZIP domain-containing protein</fullName>
    </recommendedName>
</protein>
<dbReference type="Pfam" id="PF11905">
    <property type="entry name" value="DUF3425"/>
    <property type="match status" value="1"/>
</dbReference>
<accession>A0AAF0II41</accession>
<dbReference type="PANTHER" id="PTHR38116">
    <property type="entry name" value="CHROMOSOME 7, WHOLE GENOME SHOTGUN SEQUENCE"/>
    <property type="match status" value="1"/>
</dbReference>
<feature type="compositionally biased region" description="Polar residues" evidence="1">
    <location>
        <begin position="103"/>
        <end position="125"/>
    </location>
</feature>
<dbReference type="GO" id="GO:0003700">
    <property type="term" value="F:DNA-binding transcription factor activity"/>
    <property type="evidence" value="ECO:0007669"/>
    <property type="project" value="InterPro"/>
</dbReference>
<evidence type="ECO:0000313" key="3">
    <source>
        <dbReference type="Proteomes" id="UP001219355"/>
    </source>
</evidence>
<dbReference type="EMBL" id="CP120628">
    <property type="protein sequence ID" value="WEW57266.1"/>
    <property type="molecule type" value="Genomic_DNA"/>
</dbReference>
<feature type="region of interest" description="Disordered" evidence="1">
    <location>
        <begin position="96"/>
        <end position="125"/>
    </location>
</feature>
<evidence type="ECO:0008006" key="4">
    <source>
        <dbReference type="Google" id="ProtNLM"/>
    </source>
</evidence>
<dbReference type="SUPFAM" id="SSF57959">
    <property type="entry name" value="Leucine zipper domain"/>
    <property type="match status" value="1"/>
</dbReference>
<gene>
    <name evidence="2" type="ORF">PRK78_002731</name>
</gene>
<feature type="compositionally biased region" description="Basic and acidic residues" evidence="1">
    <location>
        <begin position="46"/>
        <end position="57"/>
    </location>
</feature>
<organism evidence="2 3">
    <name type="scientific">Emydomyces testavorans</name>
    <dbReference type="NCBI Taxonomy" id="2070801"/>
    <lineage>
        <taxon>Eukaryota</taxon>
        <taxon>Fungi</taxon>
        <taxon>Dikarya</taxon>
        <taxon>Ascomycota</taxon>
        <taxon>Pezizomycotina</taxon>
        <taxon>Eurotiomycetes</taxon>
        <taxon>Eurotiomycetidae</taxon>
        <taxon>Onygenales</taxon>
        <taxon>Nannizziopsiaceae</taxon>
        <taxon>Emydomyces</taxon>
    </lineage>
</organism>
<proteinExistence type="predicted"/>
<dbReference type="InterPro" id="IPR046347">
    <property type="entry name" value="bZIP_sf"/>
</dbReference>
<dbReference type="Proteomes" id="UP001219355">
    <property type="component" value="Chromosome 2"/>
</dbReference>
<dbReference type="AlphaFoldDB" id="A0AAF0II41"/>
<name>A0AAF0II41_9EURO</name>
<sequence length="391" mass="42891">MSKRRRQAEALEVPGLSEDAAERKRVLNVLAQRRYRKRKREHLAALEKEAEEKKDSRNLPGQLDSERQAGDSPSSSPVDLSQLSIPCAIPDGYECILPPTSHGDGSQVQEPLLDSLSNSTPSDPDTSLFDQSNFLDLISDDALLGLGLPATPSLDSLFDAQSSANASALTWQFLSNSANLREEQNSDLPSSLQSHQTSTFTFPDDRIIDVPTLTLLKAVLTIATRLSVTEQLWDFSSVSPFFTGPALSQSASASPSSGSNSPANLPATLAALPANFRPTPTQRLIPHHPLLDLLPWPKVRDKLIQVFSLPPHLRPAPAADPMGLVTLVYDIEDPTEGLRVSGSDPFMVDMWEVGQLVFQRWWWAFDGTIVEKSNRLRSRRGQRGLVLGTVD</sequence>
<feature type="compositionally biased region" description="Polar residues" evidence="1">
    <location>
        <begin position="71"/>
        <end position="82"/>
    </location>
</feature>
<evidence type="ECO:0000256" key="1">
    <source>
        <dbReference type="SAM" id="MobiDB-lite"/>
    </source>
</evidence>
<keyword evidence="3" id="KW-1185">Reference proteome</keyword>
<dbReference type="CDD" id="cd14688">
    <property type="entry name" value="bZIP_YAP"/>
    <property type="match status" value="1"/>
</dbReference>
<feature type="region of interest" description="Disordered" evidence="1">
    <location>
        <begin position="1"/>
        <end position="22"/>
    </location>
</feature>
<reference evidence="2" key="1">
    <citation type="submission" date="2023-03" db="EMBL/GenBank/DDBJ databases">
        <title>Emydomyces testavorans Genome Sequence.</title>
        <authorList>
            <person name="Hoyer L."/>
        </authorList>
    </citation>
    <scope>NUCLEOTIDE SEQUENCE</scope>
    <source>
        <strain evidence="2">16-2883</strain>
    </source>
</reference>
<dbReference type="InterPro" id="IPR021833">
    <property type="entry name" value="DUF3425"/>
</dbReference>
<dbReference type="PANTHER" id="PTHR38116:SF9">
    <property type="entry name" value="BZIP DOMAIN-CONTAINING PROTEIN"/>
    <property type="match status" value="1"/>
</dbReference>
<feature type="region of interest" description="Disordered" evidence="1">
    <location>
        <begin position="46"/>
        <end position="82"/>
    </location>
</feature>